<protein>
    <recommendedName>
        <fullName evidence="1">Sema domain-containing protein</fullName>
    </recommendedName>
</protein>
<reference evidence="3" key="1">
    <citation type="submission" date="2013-06" db="EMBL/GenBank/DDBJ databases">
        <authorList>
            <person name="Zhao Q."/>
        </authorList>
    </citation>
    <scope>NUCLEOTIDE SEQUENCE</scope>
    <source>
        <strain evidence="3">cv. W1943</strain>
    </source>
</reference>
<evidence type="ECO:0000313" key="2">
    <source>
        <dbReference type="EnsemblPlants" id="ORUFI11G13150.1"/>
    </source>
</evidence>
<accession>A0A0E0R803</accession>
<dbReference type="InterPro" id="IPR001627">
    <property type="entry name" value="Semap_dom"/>
</dbReference>
<dbReference type="Proteomes" id="UP000008022">
    <property type="component" value="Unassembled WGS sequence"/>
</dbReference>
<organism evidence="2 3">
    <name type="scientific">Oryza rufipogon</name>
    <name type="common">Brownbeard rice</name>
    <name type="synonym">Asian wild rice</name>
    <dbReference type="NCBI Taxonomy" id="4529"/>
    <lineage>
        <taxon>Eukaryota</taxon>
        <taxon>Viridiplantae</taxon>
        <taxon>Streptophyta</taxon>
        <taxon>Embryophyta</taxon>
        <taxon>Tracheophyta</taxon>
        <taxon>Spermatophyta</taxon>
        <taxon>Magnoliopsida</taxon>
        <taxon>Liliopsida</taxon>
        <taxon>Poales</taxon>
        <taxon>Poaceae</taxon>
        <taxon>BOP clade</taxon>
        <taxon>Oryzoideae</taxon>
        <taxon>Oryzeae</taxon>
        <taxon>Oryzinae</taxon>
        <taxon>Oryza</taxon>
    </lineage>
</organism>
<reference evidence="2" key="2">
    <citation type="submission" date="2015-06" db="UniProtKB">
        <authorList>
            <consortium name="EnsemblPlants"/>
        </authorList>
    </citation>
    <scope>IDENTIFICATION</scope>
</reference>
<evidence type="ECO:0000259" key="1">
    <source>
        <dbReference type="PROSITE" id="PS51004"/>
    </source>
</evidence>
<dbReference type="EnsemblPlants" id="ORUFI11G13150.1">
    <property type="protein sequence ID" value="ORUFI11G13150.1"/>
    <property type="gene ID" value="ORUFI11G13150"/>
</dbReference>
<name>A0A0E0R803_ORYRU</name>
<feature type="domain" description="Sema" evidence="1">
    <location>
        <begin position="1"/>
        <end position="28"/>
    </location>
</feature>
<dbReference type="HOGENOM" id="CLU_3413499_0_0_1"/>
<dbReference type="AlphaFoldDB" id="A0A0E0R803"/>
<proteinExistence type="predicted"/>
<dbReference type="PROSITE" id="PS51004">
    <property type="entry name" value="SEMA"/>
    <property type="match status" value="1"/>
</dbReference>
<sequence length="28" mass="3396">MVFLTSTSNPIWDSVLCQFLFRWLTKVY</sequence>
<evidence type="ECO:0000313" key="3">
    <source>
        <dbReference type="Proteomes" id="UP000008022"/>
    </source>
</evidence>
<dbReference type="Gramene" id="ORUFI11G13150.1">
    <property type="protein sequence ID" value="ORUFI11G13150.1"/>
    <property type="gene ID" value="ORUFI11G13150"/>
</dbReference>
<keyword evidence="3" id="KW-1185">Reference proteome</keyword>